<sequence>MTFKIGIIGAGAVGCFVGGYLLKSNPDVFFLGRARLGEKIKASGLTVTSLENHSIHHEAKKINWVESPAELPVLDLVIITTKSHDTLSAINEIKSKITKETVILSLQNGLSNAKVLKAALPANKIVSGMVLCNIIQIDKGSHFKQTSSGHVYLSENVAGIEGLQAEVVENILEIQYGKLIKNLNNAINALSNVPLIEQLRNKKERQLLSKVIKEALFVLDKNSIKIKNSSPLPIGAFPFILNLPDAIYNIVAKAELKIDPQARLSMWQDLELKRKTEIEFLNGEITTLAKSSGISAYWNEKIVNLIKLAESGQLELARSKYQDLLNDN</sequence>
<keyword evidence="6 9" id="KW-0560">Oxidoreductase</keyword>
<evidence type="ECO:0000256" key="9">
    <source>
        <dbReference type="RuleBase" id="RU362068"/>
    </source>
</evidence>
<dbReference type="EMBL" id="JAYGJQ010000001">
    <property type="protein sequence ID" value="MEA9356431.1"/>
    <property type="molecule type" value="Genomic_DNA"/>
</dbReference>
<dbReference type="InterPro" id="IPR013752">
    <property type="entry name" value="KPA_reductase"/>
</dbReference>
<dbReference type="InterPro" id="IPR050838">
    <property type="entry name" value="Ketopantoate_reductase"/>
</dbReference>
<dbReference type="Gene3D" id="3.40.50.720">
    <property type="entry name" value="NAD(P)-binding Rossmann-like Domain"/>
    <property type="match status" value="1"/>
</dbReference>
<evidence type="ECO:0000313" key="12">
    <source>
        <dbReference type="EMBL" id="MEA9356431.1"/>
    </source>
</evidence>
<dbReference type="Proteomes" id="UP001302274">
    <property type="component" value="Unassembled WGS sequence"/>
</dbReference>
<evidence type="ECO:0000256" key="8">
    <source>
        <dbReference type="ARBA" id="ARBA00048793"/>
    </source>
</evidence>
<gene>
    <name evidence="12" type="ORF">SHI21_09465</name>
</gene>
<protein>
    <recommendedName>
        <fullName evidence="4 9">2-dehydropantoate 2-reductase</fullName>
        <ecNumber evidence="3 9">1.1.1.169</ecNumber>
    </recommendedName>
    <alternativeName>
        <fullName evidence="7 9">Ketopantoate reductase</fullName>
    </alternativeName>
</protein>
<evidence type="ECO:0000256" key="6">
    <source>
        <dbReference type="ARBA" id="ARBA00023002"/>
    </source>
</evidence>
<dbReference type="PANTHER" id="PTHR43765">
    <property type="entry name" value="2-DEHYDROPANTOATE 2-REDUCTASE-RELATED"/>
    <property type="match status" value="1"/>
</dbReference>
<feature type="domain" description="Ketopantoate reductase N-terminal" evidence="10">
    <location>
        <begin position="5"/>
        <end position="155"/>
    </location>
</feature>
<comment type="pathway">
    <text evidence="1 9">Cofactor biosynthesis; (R)-pantothenate biosynthesis; (R)-pantoate from 3-methyl-2-oxobutanoate: step 2/2.</text>
</comment>
<dbReference type="InterPro" id="IPR013328">
    <property type="entry name" value="6PGD_dom2"/>
</dbReference>
<dbReference type="GO" id="GO:0008677">
    <property type="term" value="F:2-dehydropantoate 2-reductase activity"/>
    <property type="evidence" value="ECO:0007669"/>
    <property type="project" value="UniProtKB-EC"/>
</dbReference>
<keyword evidence="9" id="KW-0566">Pantothenate biosynthesis</keyword>
<name>A0ABU5VTW9_9BACT</name>
<dbReference type="Gene3D" id="1.10.1040.10">
    <property type="entry name" value="N-(1-d-carboxylethyl)-l-norvaline Dehydrogenase, domain 2"/>
    <property type="match status" value="1"/>
</dbReference>
<evidence type="ECO:0000259" key="11">
    <source>
        <dbReference type="Pfam" id="PF08546"/>
    </source>
</evidence>
<dbReference type="NCBIfam" id="TIGR00745">
    <property type="entry name" value="apbA_panE"/>
    <property type="match status" value="1"/>
</dbReference>
<dbReference type="InterPro" id="IPR003710">
    <property type="entry name" value="ApbA"/>
</dbReference>
<comment type="function">
    <text evidence="9">Catalyzes the NADPH-dependent reduction of ketopantoate into pantoic acid.</text>
</comment>
<evidence type="ECO:0000256" key="1">
    <source>
        <dbReference type="ARBA" id="ARBA00004994"/>
    </source>
</evidence>
<keyword evidence="5 9" id="KW-0521">NADP</keyword>
<dbReference type="RefSeq" id="WP_323576127.1">
    <property type="nucleotide sequence ID" value="NZ_JAYGJQ010000001.1"/>
</dbReference>
<comment type="catalytic activity">
    <reaction evidence="8 9">
        <text>(R)-pantoate + NADP(+) = 2-dehydropantoate + NADPH + H(+)</text>
        <dbReference type="Rhea" id="RHEA:16233"/>
        <dbReference type="ChEBI" id="CHEBI:11561"/>
        <dbReference type="ChEBI" id="CHEBI:15378"/>
        <dbReference type="ChEBI" id="CHEBI:15980"/>
        <dbReference type="ChEBI" id="CHEBI:57783"/>
        <dbReference type="ChEBI" id="CHEBI:58349"/>
        <dbReference type="EC" id="1.1.1.169"/>
    </reaction>
</comment>
<evidence type="ECO:0000256" key="3">
    <source>
        <dbReference type="ARBA" id="ARBA00013014"/>
    </source>
</evidence>
<evidence type="ECO:0000256" key="7">
    <source>
        <dbReference type="ARBA" id="ARBA00032024"/>
    </source>
</evidence>
<dbReference type="SUPFAM" id="SSF51735">
    <property type="entry name" value="NAD(P)-binding Rossmann-fold domains"/>
    <property type="match status" value="1"/>
</dbReference>
<feature type="domain" description="Ketopantoate reductase C-terminal" evidence="11">
    <location>
        <begin position="170"/>
        <end position="309"/>
    </location>
</feature>
<reference evidence="12 13" key="1">
    <citation type="submission" date="2023-11" db="EMBL/GenBank/DDBJ databases">
        <title>A Novel Polar Bacteriovorax (B. antarcticus) Isolated from the Biocrust in Antarctica.</title>
        <authorList>
            <person name="Mun W."/>
            <person name="Choi S.Y."/>
            <person name="Mitchell R.J."/>
        </authorList>
    </citation>
    <scope>NUCLEOTIDE SEQUENCE [LARGE SCALE GENOMIC DNA]</scope>
    <source>
        <strain evidence="12 13">PP10</strain>
    </source>
</reference>
<dbReference type="EC" id="1.1.1.169" evidence="3 9"/>
<organism evidence="12 13">
    <name type="scientific">Bacteriovorax antarcticus</name>
    <dbReference type="NCBI Taxonomy" id="3088717"/>
    <lineage>
        <taxon>Bacteria</taxon>
        <taxon>Pseudomonadati</taxon>
        <taxon>Bdellovibrionota</taxon>
        <taxon>Bacteriovoracia</taxon>
        <taxon>Bacteriovoracales</taxon>
        <taxon>Bacteriovoracaceae</taxon>
        <taxon>Bacteriovorax</taxon>
    </lineage>
</organism>
<evidence type="ECO:0000259" key="10">
    <source>
        <dbReference type="Pfam" id="PF02558"/>
    </source>
</evidence>
<accession>A0ABU5VTW9</accession>
<proteinExistence type="inferred from homology"/>
<evidence type="ECO:0000256" key="4">
    <source>
        <dbReference type="ARBA" id="ARBA00019465"/>
    </source>
</evidence>
<comment type="caution">
    <text evidence="12">The sequence shown here is derived from an EMBL/GenBank/DDBJ whole genome shotgun (WGS) entry which is preliminary data.</text>
</comment>
<keyword evidence="13" id="KW-1185">Reference proteome</keyword>
<evidence type="ECO:0000256" key="2">
    <source>
        <dbReference type="ARBA" id="ARBA00007870"/>
    </source>
</evidence>
<dbReference type="SUPFAM" id="SSF48179">
    <property type="entry name" value="6-phosphogluconate dehydrogenase C-terminal domain-like"/>
    <property type="match status" value="1"/>
</dbReference>
<dbReference type="InterPro" id="IPR008927">
    <property type="entry name" value="6-PGluconate_DH-like_C_sf"/>
</dbReference>
<dbReference type="Pfam" id="PF02558">
    <property type="entry name" value="ApbA"/>
    <property type="match status" value="1"/>
</dbReference>
<dbReference type="InterPro" id="IPR036291">
    <property type="entry name" value="NAD(P)-bd_dom_sf"/>
</dbReference>
<dbReference type="PROSITE" id="PS51257">
    <property type="entry name" value="PROKAR_LIPOPROTEIN"/>
    <property type="match status" value="1"/>
</dbReference>
<dbReference type="Pfam" id="PF08546">
    <property type="entry name" value="ApbA_C"/>
    <property type="match status" value="1"/>
</dbReference>
<evidence type="ECO:0000313" key="13">
    <source>
        <dbReference type="Proteomes" id="UP001302274"/>
    </source>
</evidence>
<comment type="similarity">
    <text evidence="2 9">Belongs to the ketopantoate reductase family.</text>
</comment>
<dbReference type="PANTHER" id="PTHR43765:SF2">
    <property type="entry name" value="2-DEHYDROPANTOATE 2-REDUCTASE"/>
    <property type="match status" value="1"/>
</dbReference>
<evidence type="ECO:0000256" key="5">
    <source>
        <dbReference type="ARBA" id="ARBA00022857"/>
    </source>
</evidence>
<dbReference type="InterPro" id="IPR013332">
    <property type="entry name" value="KPR_N"/>
</dbReference>